<name>A0A6J6KHA4_9ZZZZ</name>
<proteinExistence type="predicted"/>
<dbReference type="EMBL" id="CAEZWH010000048">
    <property type="protein sequence ID" value="CAB4649187.1"/>
    <property type="molecule type" value="Genomic_DNA"/>
</dbReference>
<gene>
    <name evidence="1" type="ORF">UFOPK2195_00375</name>
</gene>
<protein>
    <submittedName>
        <fullName evidence="1">Unannotated protein</fullName>
    </submittedName>
</protein>
<evidence type="ECO:0000313" key="1">
    <source>
        <dbReference type="EMBL" id="CAB4649187.1"/>
    </source>
</evidence>
<dbReference type="AlphaFoldDB" id="A0A6J6KHA4"/>
<organism evidence="1">
    <name type="scientific">freshwater metagenome</name>
    <dbReference type="NCBI Taxonomy" id="449393"/>
    <lineage>
        <taxon>unclassified sequences</taxon>
        <taxon>metagenomes</taxon>
        <taxon>ecological metagenomes</taxon>
    </lineage>
</organism>
<sequence length="60" mass="6479">MHAIEEAQIGGLAATRWPNEAGHCACRKLERDAGKRVMATEPCVSIPSFEAGKTRLGGWL</sequence>
<accession>A0A6J6KHA4</accession>
<reference evidence="1" key="1">
    <citation type="submission" date="2020-05" db="EMBL/GenBank/DDBJ databases">
        <authorList>
            <person name="Chiriac C."/>
            <person name="Salcher M."/>
            <person name="Ghai R."/>
            <person name="Kavagutti S V."/>
        </authorList>
    </citation>
    <scope>NUCLEOTIDE SEQUENCE</scope>
</reference>